<comment type="similarity">
    <text evidence="2">Belongs to the universal ribosomal protein uL29 family.</text>
</comment>
<sequence>MATFTKIVQISRAVNNVTKLFTNLVLSQNINSVRSSMFIQSCKINVYAMQKWFKLFRMPTLQCGLIHTTSKRNDLMEFFDDPKNWDKDKVRVGRSWRKDELRLKSNEELHKLWYVLLKERNMLLTMEEIYKQEHKYFPNPERIDKVEDSMANLESVVRERNRAYYMLETGTTGERPVSLRYSPLGLRYRYRLRQYSRPKHANSEWHKTHKFGYGGYAVSKFLRLYREKLWNEKRKSRNRQINRVATLMRIFPNLDMEAVKEQYPLADIEKVKKLRKTDGHFVRD</sequence>
<evidence type="ECO:0000256" key="3">
    <source>
        <dbReference type="ARBA" id="ARBA00022980"/>
    </source>
</evidence>
<keyword evidence="5" id="KW-0687">Ribonucleoprotein</keyword>
<evidence type="ECO:0000256" key="1">
    <source>
        <dbReference type="ARBA" id="ARBA00004173"/>
    </source>
</evidence>
<reference evidence="7" key="1">
    <citation type="submission" date="2019-11" db="EMBL/GenBank/DDBJ databases">
        <title>The nuclear and mitochondrial genomes of Frieseomelitta varia - a highly eusocial stingless bee (Meliponini) with a permanently sterile worker caste.</title>
        <authorList>
            <person name="Freitas F.C.P."/>
            <person name="Lourenco A.P."/>
            <person name="Nunes F.M.F."/>
            <person name="Paschoal A.R."/>
            <person name="Abreu F.C.P."/>
            <person name="Barbin F.O."/>
            <person name="Bataglia L."/>
            <person name="Cardoso-Junior C.A.M."/>
            <person name="Cervoni M.S."/>
            <person name="Silva S.R."/>
            <person name="Dalarmi F."/>
            <person name="Del Lama M.A."/>
            <person name="Depintor T.S."/>
            <person name="Ferreira K.M."/>
            <person name="Goria P.S."/>
            <person name="Jaskot M.C."/>
            <person name="Lago D.C."/>
            <person name="Luna-Lucena D."/>
            <person name="Moda L.M."/>
            <person name="Nascimento L."/>
            <person name="Pedrino M."/>
            <person name="Rabico F.O."/>
            <person name="Sanches F.C."/>
            <person name="Santos D.E."/>
            <person name="Santos C.G."/>
            <person name="Vieira J."/>
            <person name="Lopes T.F."/>
            <person name="Barchuk A.R."/>
            <person name="Hartfelder K."/>
            <person name="Simoes Z.L.P."/>
            <person name="Bitondi M.M.G."/>
            <person name="Pinheiro D.G."/>
        </authorList>
    </citation>
    <scope>NUCLEOTIDE SEQUENCE</scope>
    <source>
        <strain evidence="7">USP_RPSP 00005682</strain>
        <tissue evidence="7">Whole individual</tissue>
    </source>
</reference>
<dbReference type="GO" id="GO:0005762">
    <property type="term" value="C:mitochondrial large ribosomal subunit"/>
    <property type="evidence" value="ECO:0007669"/>
    <property type="project" value="TreeGrafter"/>
</dbReference>
<dbReference type="Gene3D" id="6.10.330.20">
    <property type="match status" value="1"/>
</dbReference>
<dbReference type="EMBL" id="WNWW01000215">
    <property type="protein sequence ID" value="KAF3428435.1"/>
    <property type="molecule type" value="Genomic_DNA"/>
</dbReference>
<keyword evidence="4" id="KW-0496">Mitochondrion</keyword>
<comment type="subcellular location">
    <subcellularLocation>
        <location evidence="1">Mitochondrion</location>
    </subcellularLocation>
</comment>
<dbReference type="PANTHER" id="PTHR21183">
    <property type="entry name" value="RIBOSOMAL PROTEIN L47, MITOCHONDRIAL-RELATED"/>
    <property type="match status" value="1"/>
</dbReference>
<evidence type="ECO:0000256" key="6">
    <source>
        <dbReference type="ARBA" id="ARBA00035289"/>
    </source>
</evidence>
<evidence type="ECO:0000313" key="8">
    <source>
        <dbReference type="Proteomes" id="UP000655588"/>
    </source>
</evidence>
<organism evidence="7 8">
    <name type="scientific">Frieseomelitta varia</name>
    <dbReference type="NCBI Taxonomy" id="561572"/>
    <lineage>
        <taxon>Eukaryota</taxon>
        <taxon>Metazoa</taxon>
        <taxon>Ecdysozoa</taxon>
        <taxon>Arthropoda</taxon>
        <taxon>Hexapoda</taxon>
        <taxon>Insecta</taxon>
        <taxon>Pterygota</taxon>
        <taxon>Neoptera</taxon>
        <taxon>Endopterygota</taxon>
        <taxon>Hymenoptera</taxon>
        <taxon>Apocrita</taxon>
        <taxon>Aculeata</taxon>
        <taxon>Apoidea</taxon>
        <taxon>Anthophila</taxon>
        <taxon>Apidae</taxon>
        <taxon>Frieseomelitta</taxon>
    </lineage>
</organism>
<dbReference type="AlphaFoldDB" id="A0A833SB00"/>
<proteinExistence type="inferred from homology"/>
<dbReference type="PANTHER" id="PTHR21183:SF18">
    <property type="entry name" value="LARGE RIBOSOMAL SUBUNIT PROTEIN UL29M"/>
    <property type="match status" value="1"/>
</dbReference>
<dbReference type="InterPro" id="IPR038340">
    <property type="entry name" value="MRP-L47_sf"/>
</dbReference>
<comment type="caution">
    <text evidence="7">The sequence shown here is derived from an EMBL/GenBank/DDBJ whole genome shotgun (WGS) entry which is preliminary data.</text>
</comment>
<evidence type="ECO:0000256" key="2">
    <source>
        <dbReference type="ARBA" id="ARBA00009254"/>
    </source>
</evidence>
<gene>
    <name evidence="7" type="ORF">E2986_06615</name>
</gene>
<keyword evidence="8" id="KW-1185">Reference proteome</keyword>
<dbReference type="GO" id="GO:0032543">
    <property type="term" value="P:mitochondrial translation"/>
    <property type="evidence" value="ECO:0007669"/>
    <property type="project" value="TreeGrafter"/>
</dbReference>
<dbReference type="Proteomes" id="UP000655588">
    <property type="component" value="Unassembled WGS sequence"/>
</dbReference>
<dbReference type="Pfam" id="PF06984">
    <property type="entry name" value="MRP-L47"/>
    <property type="match status" value="1"/>
</dbReference>
<evidence type="ECO:0000256" key="4">
    <source>
        <dbReference type="ARBA" id="ARBA00023128"/>
    </source>
</evidence>
<dbReference type="InterPro" id="IPR010729">
    <property type="entry name" value="Ribosomal_uL29_mit"/>
</dbReference>
<accession>A0A833SB00</accession>
<dbReference type="GO" id="GO:0003735">
    <property type="term" value="F:structural constituent of ribosome"/>
    <property type="evidence" value="ECO:0007669"/>
    <property type="project" value="InterPro"/>
</dbReference>
<protein>
    <recommendedName>
        <fullName evidence="6">Large ribosomal subunit protein uL29m</fullName>
    </recommendedName>
</protein>
<name>A0A833SB00_9HYME</name>
<keyword evidence="3" id="KW-0689">Ribosomal protein</keyword>
<evidence type="ECO:0000313" key="7">
    <source>
        <dbReference type="EMBL" id="KAF3428435.1"/>
    </source>
</evidence>
<evidence type="ECO:0000256" key="5">
    <source>
        <dbReference type="ARBA" id="ARBA00023274"/>
    </source>
</evidence>